<sequence length="53" mass="5929">MKEVCSNPSPPPFFTLDLVNRTHGDASICEWFDSPFQKALDAHNRASRIRGAP</sequence>
<dbReference type="Proteomes" id="UP001180020">
    <property type="component" value="Unassembled WGS sequence"/>
</dbReference>
<name>A0AAV9FMD2_ACOCL</name>
<reference evidence="1" key="1">
    <citation type="journal article" date="2023" name="Nat. Commun.">
        <title>Diploid and tetraploid genomes of Acorus and the evolution of monocots.</title>
        <authorList>
            <person name="Ma L."/>
            <person name="Liu K.W."/>
            <person name="Li Z."/>
            <person name="Hsiao Y.Y."/>
            <person name="Qi Y."/>
            <person name="Fu T."/>
            <person name="Tang G.D."/>
            <person name="Zhang D."/>
            <person name="Sun W.H."/>
            <person name="Liu D.K."/>
            <person name="Li Y."/>
            <person name="Chen G.Z."/>
            <person name="Liu X.D."/>
            <person name="Liao X.Y."/>
            <person name="Jiang Y.T."/>
            <person name="Yu X."/>
            <person name="Hao Y."/>
            <person name="Huang J."/>
            <person name="Zhao X.W."/>
            <person name="Ke S."/>
            <person name="Chen Y.Y."/>
            <person name="Wu W.L."/>
            <person name="Hsu J.L."/>
            <person name="Lin Y.F."/>
            <person name="Huang M.D."/>
            <person name="Li C.Y."/>
            <person name="Huang L."/>
            <person name="Wang Z.W."/>
            <person name="Zhao X."/>
            <person name="Zhong W.Y."/>
            <person name="Peng D.H."/>
            <person name="Ahmad S."/>
            <person name="Lan S."/>
            <person name="Zhang J.S."/>
            <person name="Tsai W.C."/>
            <person name="Van de Peer Y."/>
            <person name="Liu Z.J."/>
        </authorList>
    </citation>
    <scope>NUCLEOTIDE SEQUENCE</scope>
    <source>
        <strain evidence="1">CP</strain>
    </source>
</reference>
<reference evidence="1" key="2">
    <citation type="submission" date="2023-06" db="EMBL/GenBank/DDBJ databases">
        <authorList>
            <person name="Ma L."/>
            <person name="Liu K.-W."/>
            <person name="Li Z."/>
            <person name="Hsiao Y.-Y."/>
            <person name="Qi Y."/>
            <person name="Fu T."/>
            <person name="Tang G."/>
            <person name="Zhang D."/>
            <person name="Sun W.-H."/>
            <person name="Liu D.-K."/>
            <person name="Li Y."/>
            <person name="Chen G.-Z."/>
            <person name="Liu X.-D."/>
            <person name="Liao X.-Y."/>
            <person name="Jiang Y.-T."/>
            <person name="Yu X."/>
            <person name="Hao Y."/>
            <person name="Huang J."/>
            <person name="Zhao X.-W."/>
            <person name="Ke S."/>
            <person name="Chen Y.-Y."/>
            <person name="Wu W.-L."/>
            <person name="Hsu J.-L."/>
            <person name="Lin Y.-F."/>
            <person name="Huang M.-D."/>
            <person name="Li C.-Y."/>
            <person name="Huang L."/>
            <person name="Wang Z.-W."/>
            <person name="Zhao X."/>
            <person name="Zhong W.-Y."/>
            <person name="Peng D.-H."/>
            <person name="Ahmad S."/>
            <person name="Lan S."/>
            <person name="Zhang J.-S."/>
            <person name="Tsai W.-C."/>
            <person name="Van De Peer Y."/>
            <person name="Liu Z.-J."/>
        </authorList>
    </citation>
    <scope>NUCLEOTIDE SEQUENCE</scope>
    <source>
        <strain evidence="1">CP</strain>
        <tissue evidence="1">Leaves</tissue>
    </source>
</reference>
<dbReference type="EMBL" id="JAUJYO010000001">
    <property type="protein sequence ID" value="KAK1327231.1"/>
    <property type="molecule type" value="Genomic_DNA"/>
</dbReference>
<comment type="caution">
    <text evidence="1">The sequence shown here is derived from an EMBL/GenBank/DDBJ whole genome shotgun (WGS) entry which is preliminary data.</text>
</comment>
<evidence type="ECO:0000313" key="2">
    <source>
        <dbReference type="Proteomes" id="UP001180020"/>
    </source>
</evidence>
<accession>A0AAV9FMD2</accession>
<proteinExistence type="predicted"/>
<gene>
    <name evidence="1" type="ORF">QJS10_CPA01g02506</name>
</gene>
<organism evidence="1 2">
    <name type="scientific">Acorus calamus</name>
    <name type="common">Sweet flag</name>
    <dbReference type="NCBI Taxonomy" id="4465"/>
    <lineage>
        <taxon>Eukaryota</taxon>
        <taxon>Viridiplantae</taxon>
        <taxon>Streptophyta</taxon>
        <taxon>Embryophyta</taxon>
        <taxon>Tracheophyta</taxon>
        <taxon>Spermatophyta</taxon>
        <taxon>Magnoliopsida</taxon>
        <taxon>Liliopsida</taxon>
        <taxon>Acoraceae</taxon>
        <taxon>Acorus</taxon>
    </lineage>
</organism>
<keyword evidence="2" id="KW-1185">Reference proteome</keyword>
<protein>
    <submittedName>
        <fullName evidence="1">Uncharacterized protein</fullName>
    </submittedName>
</protein>
<dbReference type="AlphaFoldDB" id="A0AAV9FMD2"/>
<evidence type="ECO:0000313" key="1">
    <source>
        <dbReference type="EMBL" id="KAK1327231.1"/>
    </source>
</evidence>